<name>B9XA26_PEDPL</name>
<evidence type="ECO:0000256" key="1">
    <source>
        <dbReference type="SAM" id="SignalP"/>
    </source>
</evidence>
<accession>B9XA26</accession>
<dbReference type="AlphaFoldDB" id="B9XA26"/>
<comment type="caution">
    <text evidence="2">The sequence shown here is derived from an EMBL/GenBank/DDBJ whole genome shotgun (WGS) entry which is preliminary data.</text>
</comment>
<dbReference type="Proteomes" id="UP000003688">
    <property type="component" value="Unassembled WGS sequence"/>
</dbReference>
<feature type="chain" id="PRO_5002894686" description="Lipoprotein" evidence="1">
    <location>
        <begin position="34"/>
        <end position="141"/>
    </location>
</feature>
<proteinExistence type="predicted"/>
<dbReference type="STRING" id="320771.Cflav_PD6002"/>
<protein>
    <recommendedName>
        <fullName evidence="4">Lipoprotein</fullName>
    </recommendedName>
</protein>
<keyword evidence="1" id="KW-0732">Signal</keyword>
<sequence precursor="true">MNLTPNQPYRKLLPILCLSATLLLQGCVPLATGVITYTAAVNTQEHAAYTDYILITQEKNRELAKSDQSQIPILGRDKWLTQIYKPRMEYSDWVDGYIKTNKTTETIVGYEDWRRTVYPAILAQKQELFEKNANQYKMNRH</sequence>
<evidence type="ECO:0000313" key="3">
    <source>
        <dbReference type="Proteomes" id="UP000003688"/>
    </source>
</evidence>
<evidence type="ECO:0008006" key="4">
    <source>
        <dbReference type="Google" id="ProtNLM"/>
    </source>
</evidence>
<organism evidence="2 3">
    <name type="scientific">Pedosphaera parvula (strain Ellin514)</name>
    <dbReference type="NCBI Taxonomy" id="320771"/>
    <lineage>
        <taxon>Bacteria</taxon>
        <taxon>Pseudomonadati</taxon>
        <taxon>Verrucomicrobiota</taxon>
        <taxon>Pedosphaerae</taxon>
        <taxon>Pedosphaerales</taxon>
        <taxon>Pedosphaeraceae</taxon>
        <taxon>Pedosphaera</taxon>
    </lineage>
</organism>
<evidence type="ECO:0000313" key="2">
    <source>
        <dbReference type="EMBL" id="EEF63367.1"/>
    </source>
</evidence>
<feature type="signal peptide" evidence="1">
    <location>
        <begin position="1"/>
        <end position="33"/>
    </location>
</feature>
<gene>
    <name evidence="2" type="ORF">Cflav_PD6002</name>
</gene>
<keyword evidence="3" id="KW-1185">Reference proteome</keyword>
<dbReference type="RefSeq" id="WP_007412674.1">
    <property type="nucleotide sequence ID" value="NZ_ABOX02000001.1"/>
</dbReference>
<dbReference type="EMBL" id="ABOX02000001">
    <property type="protein sequence ID" value="EEF63367.1"/>
    <property type="molecule type" value="Genomic_DNA"/>
</dbReference>
<reference evidence="2 3" key="1">
    <citation type="journal article" date="2011" name="J. Bacteriol.">
        <title>Genome sequence of 'Pedosphaera parvula' Ellin514, an aerobic Verrucomicrobial isolate from pasture soil.</title>
        <authorList>
            <person name="Kant R."/>
            <person name="van Passel M.W."/>
            <person name="Sangwan P."/>
            <person name="Palva A."/>
            <person name="Lucas S."/>
            <person name="Copeland A."/>
            <person name="Lapidus A."/>
            <person name="Glavina Del Rio T."/>
            <person name="Dalin E."/>
            <person name="Tice H."/>
            <person name="Bruce D."/>
            <person name="Goodwin L."/>
            <person name="Pitluck S."/>
            <person name="Chertkov O."/>
            <person name="Larimer F.W."/>
            <person name="Land M.L."/>
            <person name="Hauser L."/>
            <person name="Brettin T.S."/>
            <person name="Detter J.C."/>
            <person name="Han S."/>
            <person name="de Vos W.M."/>
            <person name="Janssen P.H."/>
            <person name="Smidt H."/>
        </authorList>
    </citation>
    <scope>NUCLEOTIDE SEQUENCE [LARGE SCALE GENOMIC DNA]</scope>
    <source>
        <strain evidence="2 3">Ellin514</strain>
    </source>
</reference>